<dbReference type="SMART" id="SM01204">
    <property type="entry name" value="FIST_C"/>
    <property type="match status" value="1"/>
</dbReference>
<organism evidence="3 4">
    <name type="scientific">Methylobacterium isbiliense</name>
    <dbReference type="NCBI Taxonomy" id="315478"/>
    <lineage>
        <taxon>Bacteria</taxon>
        <taxon>Pseudomonadati</taxon>
        <taxon>Pseudomonadota</taxon>
        <taxon>Alphaproteobacteria</taxon>
        <taxon>Hyphomicrobiales</taxon>
        <taxon>Methylobacteriaceae</taxon>
        <taxon>Methylobacterium</taxon>
    </lineage>
</organism>
<evidence type="ECO:0008006" key="5">
    <source>
        <dbReference type="Google" id="ProtNLM"/>
    </source>
</evidence>
<evidence type="ECO:0000313" key="4">
    <source>
        <dbReference type="Proteomes" id="UP001055153"/>
    </source>
</evidence>
<evidence type="ECO:0000259" key="2">
    <source>
        <dbReference type="SMART" id="SM01204"/>
    </source>
</evidence>
<dbReference type="InterPro" id="IPR019494">
    <property type="entry name" value="FIST_C"/>
</dbReference>
<protein>
    <recommendedName>
        <fullName evidence="5">FIST N domain protein</fullName>
    </recommendedName>
</protein>
<dbReference type="SMART" id="SM00897">
    <property type="entry name" value="FIST"/>
    <property type="match status" value="1"/>
</dbReference>
<feature type="domain" description="FIST C-domain" evidence="2">
    <location>
        <begin position="238"/>
        <end position="368"/>
    </location>
</feature>
<keyword evidence="4" id="KW-1185">Reference proteome</keyword>
<dbReference type="EMBL" id="BPQQ01000002">
    <property type="protein sequence ID" value="GJD98264.1"/>
    <property type="molecule type" value="Genomic_DNA"/>
</dbReference>
<dbReference type="InterPro" id="IPR013702">
    <property type="entry name" value="FIST_domain_N"/>
</dbReference>
<dbReference type="PANTHER" id="PTHR40252">
    <property type="entry name" value="BLR0328 PROTEIN"/>
    <property type="match status" value="1"/>
</dbReference>
<evidence type="ECO:0000259" key="1">
    <source>
        <dbReference type="SMART" id="SM00897"/>
    </source>
</evidence>
<reference evidence="3" key="1">
    <citation type="journal article" date="2021" name="Front. Microbiol.">
        <title>Comprehensive Comparative Genomics and Phenotyping of Methylobacterium Species.</title>
        <authorList>
            <person name="Alessa O."/>
            <person name="Ogura Y."/>
            <person name="Fujitani Y."/>
            <person name="Takami H."/>
            <person name="Hayashi T."/>
            <person name="Sahin N."/>
            <person name="Tani A."/>
        </authorList>
    </citation>
    <scope>NUCLEOTIDE SEQUENCE</scope>
    <source>
        <strain evidence="3">DSM 17168</strain>
    </source>
</reference>
<accession>A0ABQ4S8S8</accession>
<comment type="caution">
    <text evidence="3">The sequence shown here is derived from an EMBL/GenBank/DDBJ whole genome shotgun (WGS) entry which is preliminary data.</text>
</comment>
<sequence>MAQGTRSCSHLCGIQTAWTDEPAAETAVAALASALECGRVAQLIIFFSPTYGVEALAEAFGRHFPGVRVSGCTSSGEISPMGGLARGLVAVAFPREGFRIATALLERIGQLDAERAAASIRTLRADLDAIGQGGQRFAITLIDGLANSEETVISAVATGLDGIPLVGGSAGDELTFSDTALIHDGQVHRRAAVLLLVETDFPVEIFKNHNFEPTEVKFVVTDTDHDSRAVRELNAEPAAAEYARALGLPLQALSPANFAANPLVVRIGGDYFCRSIRHLNPDGSLSFHCAVDEGVVLTLARQKDIVEATREELARLDANLGGLDLVIGFECVLRRLDAELHQVRHSISDLYRRYNVVGFETYGEQFRSMHLNQTFTGIAIGRQAAP</sequence>
<gene>
    <name evidence="3" type="ORF">GMJLKIPL_0171</name>
</gene>
<proteinExistence type="predicted"/>
<evidence type="ECO:0000313" key="3">
    <source>
        <dbReference type="EMBL" id="GJD98264.1"/>
    </source>
</evidence>
<dbReference type="RefSeq" id="WP_238233220.1">
    <property type="nucleotide sequence ID" value="NZ_BPQQ01000002.1"/>
</dbReference>
<dbReference type="Pfam" id="PF10442">
    <property type="entry name" value="FIST_C"/>
    <property type="match status" value="1"/>
</dbReference>
<dbReference type="Proteomes" id="UP001055153">
    <property type="component" value="Unassembled WGS sequence"/>
</dbReference>
<feature type="domain" description="FIST" evidence="1">
    <location>
        <begin position="39"/>
        <end position="237"/>
    </location>
</feature>
<reference evidence="3" key="2">
    <citation type="submission" date="2021-08" db="EMBL/GenBank/DDBJ databases">
        <authorList>
            <person name="Tani A."/>
            <person name="Ola A."/>
            <person name="Ogura Y."/>
            <person name="Katsura K."/>
            <person name="Hayashi T."/>
        </authorList>
    </citation>
    <scope>NUCLEOTIDE SEQUENCE</scope>
    <source>
        <strain evidence="3">DSM 17168</strain>
    </source>
</reference>
<name>A0ABQ4S8S8_9HYPH</name>
<dbReference type="Pfam" id="PF08495">
    <property type="entry name" value="FIST"/>
    <property type="match status" value="1"/>
</dbReference>
<dbReference type="PANTHER" id="PTHR40252:SF2">
    <property type="entry name" value="BLR0328 PROTEIN"/>
    <property type="match status" value="1"/>
</dbReference>